<name>A0A9P1GMJ6_9DINO</name>
<accession>A0A9P1GMJ6</accession>
<evidence type="ECO:0000313" key="2">
    <source>
        <dbReference type="EMBL" id="CAI4017597.1"/>
    </source>
</evidence>
<dbReference type="EMBL" id="CAMXCT030006645">
    <property type="protein sequence ID" value="CAL4804909.1"/>
    <property type="molecule type" value="Genomic_DNA"/>
</dbReference>
<feature type="region of interest" description="Disordered" evidence="1">
    <location>
        <begin position="1"/>
        <end position="35"/>
    </location>
</feature>
<evidence type="ECO:0000256" key="1">
    <source>
        <dbReference type="SAM" id="MobiDB-lite"/>
    </source>
</evidence>
<dbReference type="EMBL" id="CAMXCT020006645">
    <property type="protein sequence ID" value="CAL1170972.1"/>
    <property type="molecule type" value="Genomic_DNA"/>
</dbReference>
<gene>
    <name evidence="2" type="ORF">C1SCF055_LOCUS42229</name>
</gene>
<proteinExistence type="predicted"/>
<reference evidence="2" key="1">
    <citation type="submission" date="2022-10" db="EMBL/GenBank/DDBJ databases">
        <authorList>
            <person name="Chen Y."/>
            <person name="Dougan E. K."/>
            <person name="Chan C."/>
            <person name="Rhodes N."/>
            <person name="Thang M."/>
        </authorList>
    </citation>
    <scope>NUCLEOTIDE SEQUENCE</scope>
</reference>
<organism evidence="2">
    <name type="scientific">Cladocopium goreaui</name>
    <dbReference type="NCBI Taxonomy" id="2562237"/>
    <lineage>
        <taxon>Eukaryota</taxon>
        <taxon>Sar</taxon>
        <taxon>Alveolata</taxon>
        <taxon>Dinophyceae</taxon>
        <taxon>Suessiales</taxon>
        <taxon>Symbiodiniaceae</taxon>
        <taxon>Cladocopium</taxon>
    </lineage>
</organism>
<evidence type="ECO:0000313" key="3">
    <source>
        <dbReference type="EMBL" id="CAL4804909.1"/>
    </source>
</evidence>
<reference evidence="3 4" key="2">
    <citation type="submission" date="2024-05" db="EMBL/GenBank/DDBJ databases">
        <authorList>
            <person name="Chen Y."/>
            <person name="Shah S."/>
            <person name="Dougan E. K."/>
            <person name="Thang M."/>
            <person name="Chan C."/>
        </authorList>
    </citation>
    <scope>NUCLEOTIDE SEQUENCE [LARGE SCALE GENOMIC DNA]</scope>
</reference>
<dbReference type="OrthoDB" id="10599123at2759"/>
<keyword evidence="4" id="KW-1185">Reference proteome</keyword>
<feature type="compositionally biased region" description="Polar residues" evidence="1">
    <location>
        <begin position="14"/>
        <end position="30"/>
    </location>
</feature>
<sequence>MTCQALEAHPTAPHSAQGTQVAAQHQTVQHPANLPRPEVCADDALAVFSAALSNALEKLLGRPPTPEDRIFHFDPERQRASLELPSLRPPQQLSCATEMDEDVEFSDLTKSEQVTLQQSVEHKISKLMLKELESEGLLTFDSSQPPLHAWVPGKDQQRIALIPRVLRRAKTVPPRVTKASTTGVKTGEPVFMRLRKLQDSFASNPPEEYKEQIIFRDFSNG</sequence>
<dbReference type="Proteomes" id="UP001152797">
    <property type="component" value="Unassembled WGS sequence"/>
</dbReference>
<protein>
    <submittedName>
        <fullName evidence="2">Uncharacterized protein</fullName>
    </submittedName>
</protein>
<evidence type="ECO:0000313" key="4">
    <source>
        <dbReference type="Proteomes" id="UP001152797"/>
    </source>
</evidence>
<comment type="caution">
    <text evidence="2">The sequence shown here is derived from an EMBL/GenBank/DDBJ whole genome shotgun (WGS) entry which is preliminary data.</text>
</comment>
<dbReference type="EMBL" id="CAMXCT010006645">
    <property type="protein sequence ID" value="CAI4017597.1"/>
    <property type="molecule type" value="Genomic_DNA"/>
</dbReference>
<dbReference type="AlphaFoldDB" id="A0A9P1GMJ6"/>